<dbReference type="SUPFAM" id="SSF53822">
    <property type="entry name" value="Periplasmic binding protein-like I"/>
    <property type="match status" value="1"/>
</dbReference>
<dbReference type="OrthoDB" id="9805774at2"/>
<dbReference type="Pfam" id="PF00356">
    <property type="entry name" value="LacI"/>
    <property type="match status" value="1"/>
</dbReference>
<name>A0A0P0ZA39_9HYPH</name>
<keyword evidence="1" id="KW-0805">Transcription regulation</keyword>
<dbReference type="PRINTS" id="PR00036">
    <property type="entry name" value="HTHLACI"/>
</dbReference>
<proteinExistence type="predicted"/>
<dbReference type="InterPro" id="IPR025997">
    <property type="entry name" value="SBP_2_dom"/>
</dbReference>
<evidence type="ECO:0000256" key="3">
    <source>
        <dbReference type="ARBA" id="ARBA00023163"/>
    </source>
</evidence>
<dbReference type="PANTHER" id="PTHR30146:SF152">
    <property type="entry name" value="TRANSCRIPTIONAL REGULATORY PROTEIN"/>
    <property type="match status" value="1"/>
</dbReference>
<dbReference type="PANTHER" id="PTHR30146">
    <property type="entry name" value="LACI-RELATED TRANSCRIPTIONAL REPRESSOR"/>
    <property type="match status" value="1"/>
</dbReference>
<reference evidence="5" key="1">
    <citation type="journal article" date="2015" name="Proc. Natl. Acad. Sci. U.S.A.">
        <title>Bacterial clade with the ribosomal RNA operon on a small plasmid rather than the chromosome.</title>
        <authorList>
            <person name="Anda M."/>
            <person name="Ohtsubo Y."/>
            <person name="Okubo T."/>
            <person name="Sugawara M."/>
            <person name="Nagata Y."/>
            <person name="Tsuda M."/>
            <person name="Minamisawa K."/>
            <person name="Mitsui H."/>
        </authorList>
    </citation>
    <scope>NUCLEOTIDE SEQUENCE</scope>
    <source>
        <strain evidence="5">DSM 15513</strain>
    </source>
</reference>
<feature type="domain" description="HTH lacI-type" evidence="4">
    <location>
        <begin position="5"/>
        <end position="59"/>
    </location>
</feature>
<dbReference type="EMBL" id="LC066395">
    <property type="protein sequence ID" value="BAT30949.1"/>
    <property type="molecule type" value="Genomic_DNA"/>
</dbReference>
<dbReference type="PROSITE" id="PS00356">
    <property type="entry name" value="HTH_LACI_1"/>
    <property type="match status" value="1"/>
</dbReference>
<dbReference type="SMART" id="SM00354">
    <property type="entry name" value="HTH_LACI"/>
    <property type="match status" value="1"/>
</dbReference>
<dbReference type="InterPro" id="IPR028082">
    <property type="entry name" value="Peripla_BP_I"/>
</dbReference>
<dbReference type="GO" id="GO:0003700">
    <property type="term" value="F:DNA-binding transcription factor activity"/>
    <property type="evidence" value="ECO:0007669"/>
    <property type="project" value="TreeGrafter"/>
</dbReference>
<dbReference type="Gene3D" id="3.40.50.2300">
    <property type="match status" value="2"/>
</dbReference>
<dbReference type="CDD" id="cd06307">
    <property type="entry name" value="PBP1_sugar_binding"/>
    <property type="match status" value="1"/>
</dbReference>
<keyword evidence="3" id="KW-0804">Transcription</keyword>
<evidence type="ECO:0000259" key="4">
    <source>
        <dbReference type="PROSITE" id="PS50932"/>
    </source>
</evidence>
<evidence type="ECO:0000256" key="1">
    <source>
        <dbReference type="ARBA" id="ARBA00023015"/>
    </source>
</evidence>
<evidence type="ECO:0000256" key="2">
    <source>
        <dbReference type="ARBA" id="ARBA00023125"/>
    </source>
</evidence>
<dbReference type="GO" id="GO:0000976">
    <property type="term" value="F:transcription cis-regulatory region binding"/>
    <property type="evidence" value="ECO:0007669"/>
    <property type="project" value="TreeGrafter"/>
</dbReference>
<sequence length="343" mass="36810">MGSVPTLSDVARKAGVSLATVDRVINGRPNVKARTTERVRAAMAELDYRPDPLAAGLARRKRYRFVYLLPVGTNAFMMDLANQIGGMSNWLSSNRASAETVFADVFEPGTLARAIDEIDRAVDGAAIIALDHPEVRAAVDRLVGDGVPVVTLISDAPASRRSRFIGIDNPSAGRSAGALMGRFSGGRTGSVAVLVGSLSLRDHVDRCFGFSQAIEREFPRLKILPVRETRDDRSLAQRETVELLQANDDLVGLYNAGGGNVGVAKAICAINGHNRPVVIAHELTPRSIEALKDGSYDAVLAQNPGHEARSAARILLASANGTSVIEEQERIRIDIFIRENLPA</sequence>
<dbReference type="RefSeq" id="WP_007067578.1">
    <property type="nucleotide sequence ID" value="NZ_BBWO01000012.1"/>
</dbReference>
<evidence type="ECO:0000313" key="5">
    <source>
        <dbReference type="EMBL" id="BAT30949.1"/>
    </source>
</evidence>
<protein>
    <submittedName>
        <fullName evidence="5">Transcriptional regulatory protein</fullName>
    </submittedName>
</protein>
<keyword evidence="2" id="KW-0238">DNA-binding</keyword>
<dbReference type="InterPro" id="IPR000843">
    <property type="entry name" value="HTH_LacI"/>
</dbReference>
<dbReference type="AlphaFoldDB" id="A0A0P0ZA39"/>
<dbReference type="PROSITE" id="PS50932">
    <property type="entry name" value="HTH_LACI_2"/>
    <property type="match status" value="1"/>
</dbReference>
<dbReference type="Pfam" id="PF13407">
    <property type="entry name" value="Peripla_BP_4"/>
    <property type="match status" value="1"/>
</dbReference>
<dbReference type="Gene3D" id="1.10.260.40">
    <property type="entry name" value="lambda repressor-like DNA-binding domains"/>
    <property type="match status" value="1"/>
</dbReference>
<dbReference type="CDD" id="cd01392">
    <property type="entry name" value="HTH_LacI"/>
    <property type="match status" value="1"/>
</dbReference>
<dbReference type="SUPFAM" id="SSF47413">
    <property type="entry name" value="lambda repressor-like DNA-binding domains"/>
    <property type="match status" value="1"/>
</dbReference>
<organism evidence="5">
    <name type="scientific">Fulvimarina pelagi</name>
    <dbReference type="NCBI Taxonomy" id="217511"/>
    <lineage>
        <taxon>Bacteria</taxon>
        <taxon>Pseudomonadati</taxon>
        <taxon>Pseudomonadota</taxon>
        <taxon>Alphaproteobacteria</taxon>
        <taxon>Hyphomicrobiales</taxon>
        <taxon>Aurantimonadaceae</taxon>
        <taxon>Fulvimarina</taxon>
    </lineage>
</organism>
<accession>A0A0P0ZA39</accession>
<dbReference type="InterPro" id="IPR010982">
    <property type="entry name" value="Lambda_DNA-bd_dom_sf"/>
</dbReference>